<sequence length="242" mass="27387">MTTDVASQPEESEEQVEVLLPDTNIVTHCILKNDVERLRKSFEEDEDPYKEIVADLINTRGRDGKSPLDLASTLGRVELARELIVRGAEVNSANLKGYTALHHAAAWGKVSLLKVLVDALSDLQLKTAHGERARETALRYNQTECVDFLDWAEAKSELLDAIKNHQEFLTDPERNQGRLNKEDKNIITNACKEKTEWLENTSDATTQDFISQRQNLDEIITPIIQKLNEPVETPQKNQKKGK</sequence>
<organism evidence="4 5">
    <name type="scientific">Crassostrea virginica</name>
    <name type="common">Eastern oyster</name>
    <dbReference type="NCBI Taxonomy" id="6565"/>
    <lineage>
        <taxon>Eukaryota</taxon>
        <taxon>Metazoa</taxon>
        <taxon>Spiralia</taxon>
        <taxon>Lophotrochozoa</taxon>
        <taxon>Mollusca</taxon>
        <taxon>Bivalvia</taxon>
        <taxon>Autobranchia</taxon>
        <taxon>Pteriomorphia</taxon>
        <taxon>Ostreida</taxon>
        <taxon>Ostreoidea</taxon>
        <taxon>Ostreidae</taxon>
        <taxon>Crassostrea</taxon>
    </lineage>
</organism>
<evidence type="ECO:0000313" key="5">
    <source>
        <dbReference type="RefSeq" id="XP_022320746.1"/>
    </source>
</evidence>
<dbReference type="Pfam" id="PF12796">
    <property type="entry name" value="Ank_2"/>
    <property type="match status" value="1"/>
</dbReference>
<dbReference type="RefSeq" id="XP_022320746.1">
    <property type="nucleotide sequence ID" value="XM_022465038.1"/>
</dbReference>
<keyword evidence="2 3" id="KW-0040">ANK repeat</keyword>
<dbReference type="Proteomes" id="UP000694844">
    <property type="component" value="Chromosome 3"/>
</dbReference>
<evidence type="ECO:0000313" key="4">
    <source>
        <dbReference type="Proteomes" id="UP000694844"/>
    </source>
</evidence>
<dbReference type="OrthoDB" id="194358at2759"/>
<protein>
    <submittedName>
        <fullName evidence="5">Ankyrin repeat domain-containing protein 45-like isoform X1</fullName>
    </submittedName>
</protein>
<dbReference type="SUPFAM" id="SSF100934">
    <property type="entry name" value="Heat shock protein 70kD (HSP70), C-terminal subdomain"/>
    <property type="match status" value="1"/>
</dbReference>
<dbReference type="SUPFAM" id="SSF48403">
    <property type="entry name" value="Ankyrin repeat"/>
    <property type="match status" value="1"/>
</dbReference>
<dbReference type="KEGG" id="cvn:111122984"/>
<name>A0A8B8D1U3_CRAVI</name>
<dbReference type="InterPro" id="IPR002110">
    <property type="entry name" value="Ankyrin_rpt"/>
</dbReference>
<proteinExistence type="predicted"/>
<dbReference type="PROSITE" id="PS50088">
    <property type="entry name" value="ANK_REPEAT"/>
    <property type="match status" value="2"/>
</dbReference>
<feature type="repeat" description="ANK" evidence="3">
    <location>
        <begin position="63"/>
        <end position="95"/>
    </location>
</feature>
<dbReference type="AlphaFoldDB" id="A0A8B8D1U3"/>
<keyword evidence="1" id="KW-0677">Repeat</keyword>
<dbReference type="SMART" id="SM00248">
    <property type="entry name" value="ANK"/>
    <property type="match status" value="2"/>
</dbReference>
<dbReference type="InterPro" id="IPR029048">
    <property type="entry name" value="HSP70_C_sf"/>
</dbReference>
<dbReference type="InterPro" id="IPR036770">
    <property type="entry name" value="Ankyrin_rpt-contain_sf"/>
</dbReference>
<dbReference type="GeneID" id="111122984"/>
<accession>A0A8B8D1U3</accession>
<dbReference type="Gene3D" id="1.25.40.20">
    <property type="entry name" value="Ankyrin repeat-containing domain"/>
    <property type="match status" value="1"/>
</dbReference>
<dbReference type="PROSITE" id="PS50297">
    <property type="entry name" value="ANK_REP_REGION"/>
    <property type="match status" value="2"/>
</dbReference>
<evidence type="ECO:0000256" key="2">
    <source>
        <dbReference type="ARBA" id="ARBA00023043"/>
    </source>
</evidence>
<evidence type="ECO:0000256" key="3">
    <source>
        <dbReference type="PROSITE-ProRule" id="PRU00023"/>
    </source>
</evidence>
<keyword evidence="4" id="KW-1185">Reference proteome</keyword>
<gene>
    <name evidence="5" type="primary">LOC111122984</name>
</gene>
<reference evidence="5" key="1">
    <citation type="submission" date="2025-08" db="UniProtKB">
        <authorList>
            <consortium name="RefSeq"/>
        </authorList>
    </citation>
    <scope>IDENTIFICATION</scope>
    <source>
        <tissue evidence="5">Whole sample</tissue>
    </source>
</reference>
<dbReference type="PANTHER" id="PTHR24171">
    <property type="entry name" value="ANKYRIN REPEAT DOMAIN-CONTAINING PROTEIN 39-RELATED"/>
    <property type="match status" value="1"/>
</dbReference>
<feature type="repeat" description="ANK" evidence="3">
    <location>
        <begin position="96"/>
        <end position="128"/>
    </location>
</feature>
<evidence type="ECO:0000256" key="1">
    <source>
        <dbReference type="ARBA" id="ARBA00022737"/>
    </source>
</evidence>
<dbReference type="Gene3D" id="1.20.1270.10">
    <property type="match status" value="1"/>
</dbReference>